<gene>
    <name evidence="4" type="ORF">EDC61_10729</name>
</gene>
<evidence type="ECO:0000259" key="3">
    <source>
        <dbReference type="Pfam" id="PF20419"/>
    </source>
</evidence>
<reference evidence="4 5" key="1">
    <citation type="submission" date="2019-03" db="EMBL/GenBank/DDBJ databases">
        <title>Genomic Encyclopedia of Type Strains, Phase IV (KMG-IV): sequencing the most valuable type-strain genomes for metagenomic binning, comparative biology and taxonomic classification.</title>
        <authorList>
            <person name="Goeker M."/>
        </authorList>
    </citation>
    <scope>NUCLEOTIDE SEQUENCE [LARGE SCALE GENOMIC DNA]</scope>
    <source>
        <strain evidence="4 5">DSM 103923</strain>
    </source>
</reference>
<accession>A0A4R3JYB9</accession>
<feature type="region of interest" description="Disordered" evidence="1">
    <location>
        <begin position="858"/>
        <end position="877"/>
    </location>
</feature>
<dbReference type="InterPro" id="IPR013320">
    <property type="entry name" value="ConA-like_dom_sf"/>
</dbReference>
<dbReference type="AlphaFoldDB" id="A0A4R3JYB9"/>
<keyword evidence="5" id="KW-1185">Reference proteome</keyword>
<organism evidence="4 5">
    <name type="scientific">Sulfuritortus calidifontis</name>
    <dbReference type="NCBI Taxonomy" id="1914471"/>
    <lineage>
        <taxon>Bacteria</taxon>
        <taxon>Pseudomonadati</taxon>
        <taxon>Pseudomonadota</taxon>
        <taxon>Betaproteobacteria</taxon>
        <taxon>Nitrosomonadales</taxon>
        <taxon>Thiobacillaceae</taxon>
        <taxon>Sulfuritortus</taxon>
    </lineage>
</organism>
<comment type="caution">
    <text evidence="4">The sequence shown here is derived from an EMBL/GenBank/DDBJ whole genome shotgun (WGS) entry which is preliminary data.</text>
</comment>
<keyword evidence="2" id="KW-0732">Signal</keyword>
<evidence type="ECO:0000313" key="4">
    <source>
        <dbReference type="EMBL" id="TCS71891.1"/>
    </source>
</evidence>
<feature type="chain" id="PRO_5020448668" evidence="2">
    <location>
        <begin position="24"/>
        <end position="1069"/>
    </location>
</feature>
<evidence type="ECO:0000256" key="2">
    <source>
        <dbReference type="SAM" id="SignalP"/>
    </source>
</evidence>
<dbReference type="Proteomes" id="UP000295135">
    <property type="component" value="Unassembled WGS sequence"/>
</dbReference>
<protein>
    <submittedName>
        <fullName evidence="4">Concanavalin A-like lectin/glucanase superfamily protein</fullName>
    </submittedName>
</protein>
<dbReference type="OrthoDB" id="9790247at2"/>
<keyword evidence="4" id="KW-0430">Lectin</keyword>
<dbReference type="EMBL" id="SLZY01000007">
    <property type="protein sequence ID" value="TCS71891.1"/>
    <property type="molecule type" value="Genomic_DNA"/>
</dbReference>
<dbReference type="InterPro" id="IPR046524">
    <property type="entry name" value="DUF6701"/>
</dbReference>
<dbReference type="RefSeq" id="WP_126463722.1">
    <property type="nucleotide sequence ID" value="NZ_AP018721.1"/>
</dbReference>
<name>A0A4R3JYB9_9PROT</name>
<sequence length="1069" mass="111693">MRWIRRLSLFAVVGMLWAGAAQGAISLVGTTSATTAINGSNSITLSYPAGLAADDVLIAQVAVRGNRTITAPAGWNQISRVNNGSTLTQAIFWKLAGASNPLSEVWRFSNSGRGVGAMAAYRGVDPFTPIDAFSARTNASSASITANSVTPTVSGVWLVGLFAHARGGVSLTPPATMIERVEQVLTPSPAGNGIALELADEAYAGGTAPTGNRVATASAAAANIGHLLALRPATLGPASLLADYRFDECAYTGAPGEVIDSTGNYPATSRNGLTTSVPGKIQRMANFDTYGRWVSASIPIGTSWTLSAWLYLPIVTTHRYHVLASVAGGGDLMFLDRDNNYRWGVYASGASSTGSFQFGTLAAGWHHVLLRANGNVTQLFVDGLYRDQVNRKAAGNLTYLGTSYDNVDTSAAQGIGTPVDEMRLYAGVLSGAQIASLYANQNAGLNADGTPRAPVNCPVIGQPREFNACEVSTPACVPVPGTIDPLAAYANLHTKRRGVAGYQLDLVRLRSDGTLSDRFDGDVDIRLYANANPVEVIDGFNCPASQTAIINLGTVRFDNGRARVTLPAFATAYRDVRVRFECSRRECGSAVNACSSDRFAVRPDALSVTTDRNADPIGTSTSATAYAAGAPFVMTAAGGAGYNGVPSLDPGQVEAHAGALVTGQLVAAFTAGDAGGNAIANSATYSEVGYFRLGAQAVYDANFTLVDQYPLVGCSNGFANPAPGAGLPGCKFGNPATTPYFGRFRPDHFKLSGGAHTPACEAAGKTAFTYLGQEFGIDFSLTANNASGLRTYNYKDGFAKLAPTSVAAFNFAPLNLAPDDVAARLALPAALTGDWSDGGQADFSGLFRVRRLDGTVSKSDGARPVRPDGPYPDFKLTARPVDGDGVTLLPADLDADTDATPGNDHQQIAGGLLRFGRLRLANATGSERLALPIQASVQYWDGTGMVTHGDDDCSAIPALAAVAQTSPLSPGLTFYPESGVNQLAAGETAPLLNPPPIADGLFSLTLSAPGAGNFGYLDLVLDAPAWLKYNWDGIDQATDGDWLDDNPRARAAFGKRHGSERVILRRELY</sequence>
<dbReference type="Gene3D" id="2.60.120.200">
    <property type="match status" value="1"/>
</dbReference>
<dbReference type="GO" id="GO:0030246">
    <property type="term" value="F:carbohydrate binding"/>
    <property type="evidence" value="ECO:0007669"/>
    <property type="project" value="UniProtKB-KW"/>
</dbReference>
<evidence type="ECO:0000256" key="1">
    <source>
        <dbReference type="SAM" id="MobiDB-lite"/>
    </source>
</evidence>
<dbReference type="Pfam" id="PF20419">
    <property type="entry name" value="DUF6701"/>
    <property type="match status" value="1"/>
</dbReference>
<dbReference type="Pfam" id="PF13385">
    <property type="entry name" value="Laminin_G_3"/>
    <property type="match status" value="1"/>
</dbReference>
<evidence type="ECO:0000313" key="5">
    <source>
        <dbReference type="Proteomes" id="UP000295135"/>
    </source>
</evidence>
<feature type="signal peptide" evidence="2">
    <location>
        <begin position="1"/>
        <end position="23"/>
    </location>
</feature>
<dbReference type="SUPFAM" id="SSF49899">
    <property type="entry name" value="Concanavalin A-like lectins/glucanases"/>
    <property type="match status" value="1"/>
</dbReference>
<feature type="domain" description="DUF6701" evidence="3">
    <location>
        <begin position="555"/>
        <end position="1067"/>
    </location>
</feature>
<proteinExistence type="predicted"/>